<dbReference type="Gene3D" id="3.40.50.1820">
    <property type="entry name" value="alpha/beta hydrolase"/>
    <property type="match status" value="1"/>
</dbReference>
<reference evidence="5 6" key="1">
    <citation type="journal article" date="2015" name="Genome Announc.">
        <title>Draft Genome Sequence of Filamentous Marine Cyanobacterium Lyngbya confervoides Strain BDU141951.</title>
        <authorList>
            <person name="Chandrababunaidu M.M."/>
            <person name="Sen D."/>
            <person name="Tripathy S."/>
        </authorList>
    </citation>
    <scope>NUCLEOTIDE SEQUENCE [LARGE SCALE GENOMIC DNA]</scope>
    <source>
        <strain evidence="5 6">BDU141951</strain>
    </source>
</reference>
<dbReference type="Pfam" id="PF00561">
    <property type="entry name" value="Abhydrolase_1"/>
    <property type="match status" value="1"/>
</dbReference>
<keyword evidence="6" id="KW-1185">Reference proteome</keyword>
<evidence type="ECO:0000256" key="2">
    <source>
        <dbReference type="ARBA" id="ARBA00038115"/>
    </source>
</evidence>
<gene>
    <name evidence="5" type="ORF">QQ91_0011815</name>
</gene>
<feature type="transmembrane region" description="Helical" evidence="3">
    <location>
        <begin position="292"/>
        <end position="312"/>
    </location>
</feature>
<feature type="domain" description="AB hydrolase-1" evidence="4">
    <location>
        <begin position="56"/>
        <end position="178"/>
    </location>
</feature>
<evidence type="ECO:0000256" key="3">
    <source>
        <dbReference type="SAM" id="Phobius"/>
    </source>
</evidence>
<dbReference type="PANTHER" id="PTHR22946">
    <property type="entry name" value="DIENELACTONE HYDROLASE DOMAIN-CONTAINING PROTEIN-RELATED"/>
    <property type="match status" value="1"/>
</dbReference>
<dbReference type="Proteomes" id="UP000031561">
    <property type="component" value="Unassembled WGS sequence"/>
</dbReference>
<dbReference type="GO" id="GO:0052689">
    <property type="term" value="F:carboxylic ester hydrolase activity"/>
    <property type="evidence" value="ECO:0007669"/>
    <property type="project" value="UniProtKB-ARBA"/>
</dbReference>
<feature type="transmembrane region" description="Helical" evidence="3">
    <location>
        <begin position="256"/>
        <end position="280"/>
    </location>
</feature>
<comment type="caution">
    <text evidence="5">The sequence shown here is derived from an EMBL/GenBank/DDBJ whole genome shotgun (WGS) entry which is preliminary data.</text>
</comment>
<name>A0ABD4T4I6_9CYAN</name>
<sequence length="335" mass="36038">MKKRRISLLLGALALIVTAWVGLAAARAGLVVRSLQDHPIPFIYLAPRQATSVPGVIVAHGFAGSKQLMLGYGYVLARAGYGVILGDFNGHGANPAPFDRDTLPQMLETARQVLLLQPEVDPSRLALLGHSMGSGLAMNQALAHPDRYQATVAISPTGAALTPQLPRNLQLQAGSGEGPFVRNAQRLLQQAGGENLNLKEGLGRELVVVPRVEHISILFSDRSHQAALNWLDRTFAILPESDQPPEGDRSYRDRRMVWYGLHLLGWILALESLSPAIAPSLEGRPRPSRRPWIGLILSPFLAAAGLWALSFVISLPDLGGIQVGGALGLWFLIAG</sequence>
<keyword evidence="3" id="KW-1133">Transmembrane helix</keyword>
<dbReference type="AlphaFoldDB" id="A0ABD4T4I6"/>
<organism evidence="5 6">
    <name type="scientific">Lyngbya confervoides BDU141951</name>
    <dbReference type="NCBI Taxonomy" id="1574623"/>
    <lineage>
        <taxon>Bacteria</taxon>
        <taxon>Bacillati</taxon>
        <taxon>Cyanobacteriota</taxon>
        <taxon>Cyanophyceae</taxon>
        <taxon>Oscillatoriophycideae</taxon>
        <taxon>Oscillatoriales</taxon>
        <taxon>Microcoleaceae</taxon>
        <taxon>Lyngbya</taxon>
    </lineage>
</organism>
<dbReference type="InterPro" id="IPR029058">
    <property type="entry name" value="AB_hydrolase_fold"/>
</dbReference>
<evidence type="ECO:0000313" key="5">
    <source>
        <dbReference type="EMBL" id="MCM1983504.1"/>
    </source>
</evidence>
<accession>A0ABD4T4I6</accession>
<dbReference type="SUPFAM" id="SSF53474">
    <property type="entry name" value="alpha/beta-Hydrolases"/>
    <property type="match status" value="1"/>
</dbReference>
<dbReference type="EMBL" id="JTHE03000062">
    <property type="protein sequence ID" value="MCM1983504.1"/>
    <property type="molecule type" value="Genomic_DNA"/>
</dbReference>
<evidence type="ECO:0000259" key="4">
    <source>
        <dbReference type="Pfam" id="PF00561"/>
    </source>
</evidence>
<keyword evidence="3" id="KW-0812">Transmembrane</keyword>
<dbReference type="PRINTS" id="PR00111">
    <property type="entry name" value="ABHYDROLASE"/>
</dbReference>
<keyword evidence="1 5" id="KW-0378">Hydrolase</keyword>
<dbReference type="RefSeq" id="WP_250833341.1">
    <property type="nucleotide sequence ID" value="NZ_JTHE03000062.1"/>
</dbReference>
<dbReference type="InterPro" id="IPR000073">
    <property type="entry name" value="AB_hydrolase_1"/>
</dbReference>
<proteinExistence type="inferred from homology"/>
<evidence type="ECO:0000256" key="1">
    <source>
        <dbReference type="ARBA" id="ARBA00022801"/>
    </source>
</evidence>
<protein>
    <submittedName>
        <fullName evidence="5">Alpha/beta hydrolase</fullName>
    </submittedName>
</protein>
<comment type="similarity">
    <text evidence="2">Belongs to the AB hydrolase superfamily. FUS2 hydrolase family.</text>
</comment>
<keyword evidence="3" id="KW-0472">Membrane</keyword>
<dbReference type="PANTHER" id="PTHR22946:SF9">
    <property type="entry name" value="POLYKETIDE TRANSFERASE AF380"/>
    <property type="match status" value="1"/>
</dbReference>
<dbReference type="InterPro" id="IPR050261">
    <property type="entry name" value="FrsA_esterase"/>
</dbReference>
<evidence type="ECO:0000313" key="6">
    <source>
        <dbReference type="Proteomes" id="UP000031561"/>
    </source>
</evidence>